<dbReference type="EMBL" id="LNQE01000927">
    <property type="protein sequence ID" value="KUG23006.1"/>
    <property type="molecule type" value="Genomic_DNA"/>
</dbReference>
<dbReference type="PANTHER" id="PTHR42923">
    <property type="entry name" value="PROTOPORPHYRINOGEN OXIDASE"/>
    <property type="match status" value="1"/>
</dbReference>
<evidence type="ECO:0000259" key="1">
    <source>
        <dbReference type="Pfam" id="PF01593"/>
    </source>
</evidence>
<gene>
    <name evidence="2" type="ORF">ASZ90_007223</name>
</gene>
<organism evidence="2">
    <name type="scientific">hydrocarbon metagenome</name>
    <dbReference type="NCBI Taxonomy" id="938273"/>
    <lineage>
        <taxon>unclassified sequences</taxon>
        <taxon>metagenomes</taxon>
        <taxon>ecological metagenomes</taxon>
    </lineage>
</organism>
<dbReference type="Gene3D" id="1.10.405.20">
    <property type="match status" value="1"/>
</dbReference>
<dbReference type="GO" id="GO:0016491">
    <property type="term" value="F:oxidoreductase activity"/>
    <property type="evidence" value="ECO:0007669"/>
    <property type="project" value="InterPro"/>
</dbReference>
<dbReference type="Gene3D" id="3.50.50.60">
    <property type="entry name" value="FAD/NAD(P)-binding domain"/>
    <property type="match status" value="1"/>
</dbReference>
<dbReference type="SUPFAM" id="SSF51905">
    <property type="entry name" value="FAD/NAD(P)-binding domain"/>
    <property type="match status" value="1"/>
</dbReference>
<reference evidence="2" key="1">
    <citation type="journal article" date="2015" name="Proc. Natl. Acad. Sci. U.S.A.">
        <title>Networks of energetic and metabolic interactions define dynamics in microbial communities.</title>
        <authorList>
            <person name="Embree M."/>
            <person name="Liu J.K."/>
            <person name="Al-Bassam M.M."/>
            <person name="Zengler K."/>
        </authorList>
    </citation>
    <scope>NUCLEOTIDE SEQUENCE</scope>
</reference>
<dbReference type="InterPro" id="IPR002937">
    <property type="entry name" value="Amino_oxidase"/>
</dbReference>
<protein>
    <submittedName>
        <fullName evidence="2">Amine oxidase, flavin-containing</fullName>
    </submittedName>
</protein>
<name>A0A0W8FQU4_9ZZZZ</name>
<comment type="caution">
    <text evidence="2">The sequence shown here is derived from an EMBL/GenBank/DDBJ whole genome shotgun (WGS) entry which is preliminary data.</text>
</comment>
<proteinExistence type="predicted"/>
<evidence type="ECO:0000313" key="2">
    <source>
        <dbReference type="EMBL" id="KUG23006.1"/>
    </source>
</evidence>
<dbReference type="InterPro" id="IPR050464">
    <property type="entry name" value="Zeta_carotene_desat/Oxidored"/>
</dbReference>
<feature type="domain" description="Amine oxidase" evidence="1">
    <location>
        <begin position="41"/>
        <end position="135"/>
    </location>
</feature>
<dbReference type="AlphaFoldDB" id="A0A0W8FQU4"/>
<dbReference type="Pfam" id="PF01593">
    <property type="entry name" value="Amino_oxidase"/>
    <property type="match status" value="1"/>
</dbReference>
<accession>A0A0W8FQU4</accession>
<sequence length="276" mass="30958">MTLGQHLEKEGIAKKVAREFVLPMAGSIWSAPDGKIADFPVETFARFYENHGLLSLTEHPQWYFVSGGSQSYVRAFLKDFKGEVVANCAVAGIRREASRVAVGLPGAGEAFYDRVIIAAHADEALKLLSDPSPEESRLLLAWTYSQNNTILHRDISYLPQNQRAWASWNYIREAGMDADAPVTLTYDMTRLQCLKTKERYCVTLNPARPIPEASVIRQIDYTHPVYNFASLSSQKELGRLNGVRNTYFCGSYFGYGFHEDAVRSAVDVGRMFSIDL</sequence>
<dbReference type="InterPro" id="IPR036188">
    <property type="entry name" value="FAD/NAD-bd_sf"/>
</dbReference>
<dbReference type="Gene3D" id="3.30.70.1990">
    <property type="match status" value="1"/>
</dbReference>
<dbReference type="PANTHER" id="PTHR42923:SF17">
    <property type="entry name" value="AMINE OXIDASE DOMAIN-CONTAINING PROTEIN"/>
    <property type="match status" value="1"/>
</dbReference>